<evidence type="ECO:0000256" key="2">
    <source>
        <dbReference type="SAM" id="SignalP"/>
    </source>
</evidence>
<name>A0A5C0B715_9BURK</name>
<dbReference type="RefSeq" id="WP_148818285.1">
    <property type="nucleotide sequence ID" value="NZ_CP043046.1"/>
</dbReference>
<proteinExistence type="predicted"/>
<sequence>MNRILAALVLSTAAIGAAQAGEVGYVDNPGAKVQSSQPSLSRAQVQNALNADRANVDAFQGQLNPSRTDVRTGTENRTQAAHQNQFAKAVNPAGGAFVNG</sequence>
<evidence type="ECO:0000313" key="3">
    <source>
        <dbReference type="EMBL" id="QEI08801.1"/>
    </source>
</evidence>
<evidence type="ECO:0000313" key="4">
    <source>
        <dbReference type="Proteomes" id="UP000325161"/>
    </source>
</evidence>
<dbReference type="KEGG" id="pacr:FXN63_25330"/>
<dbReference type="EMBL" id="CP043046">
    <property type="protein sequence ID" value="QEI08801.1"/>
    <property type="molecule type" value="Genomic_DNA"/>
</dbReference>
<feature type="signal peptide" evidence="2">
    <location>
        <begin position="1"/>
        <end position="20"/>
    </location>
</feature>
<keyword evidence="2" id="KW-0732">Signal</keyword>
<organism evidence="3 4">
    <name type="scientific">Pigmentiphaga aceris</name>
    <dbReference type="NCBI Taxonomy" id="1940612"/>
    <lineage>
        <taxon>Bacteria</taxon>
        <taxon>Pseudomonadati</taxon>
        <taxon>Pseudomonadota</taxon>
        <taxon>Betaproteobacteria</taxon>
        <taxon>Burkholderiales</taxon>
        <taxon>Alcaligenaceae</taxon>
        <taxon>Pigmentiphaga</taxon>
    </lineage>
</organism>
<accession>A0A5C0B715</accession>
<reference evidence="3 4" key="1">
    <citation type="submission" date="2019-08" db="EMBL/GenBank/DDBJ databases">
        <title>Amphibian skin-associated Pigmentiphaga: genome sequence and occurrence across geography and hosts.</title>
        <authorList>
            <person name="Bletz M.C."/>
            <person name="Bunk B."/>
            <person name="Sproeer C."/>
            <person name="Biwer P."/>
            <person name="Reiter S."/>
            <person name="Rabemananjara F.C.E."/>
            <person name="Schulz S."/>
            <person name="Overmann J."/>
            <person name="Vences M."/>
        </authorList>
    </citation>
    <scope>NUCLEOTIDE SEQUENCE [LARGE SCALE GENOMIC DNA]</scope>
    <source>
        <strain evidence="3 4">Mada1488</strain>
    </source>
</reference>
<gene>
    <name evidence="3" type="ORF">FXN63_25330</name>
</gene>
<dbReference type="AlphaFoldDB" id="A0A5C0B715"/>
<protein>
    <recommendedName>
        <fullName evidence="5">DUF4148 domain-containing protein</fullName>
    </recommendedName>
</protein>
<dbReference type="OrthoDB" id="8657009at2"/>
<feature type="region of interest" description="Disordered" evidence="1">
    <location>
        <begin position="57"/>
        <end position="81"/>
    </location>
</feature>
<evidence type="ECO:0008006" key="5">
    <source>
        <dbReference type="Google" id="ProtNLM"/>
    </source>
</evidence>
<keyword evidence="4" id="KW-1185">Reference proteome</keyword>
<feature type="chain" id="PRO_5022732855" description="DUF4148 domain-containing protein" evidence="2">
    <location>
        <begin position="21"/>
        <end position="100"/>
    </location>
</feature>
<dbReference type="Proteomes" id="UP000325161">
    <property type="component" value="Chromosome"/>
</dbReference>
<evidence type="ECO:0000256" key="1">
    <source>
        <dbReference type="SAM" id="MobiDB-lite"/>
    </source>
</evidence>